<evidence type="ECO:0000256" key="14">
    <source>
        <dbReference type="ARBA" id="ARBA00049244"/>
    </source>
</evidence>
<dbReference type="InterPro" id="IPR056435">
    <property type="entry name" value="DPOD/Z_N"/>
</dbReference>
<keyword evidence="13 15" id="KW-0539">Nucleus</keyword>
<dbReference type="CDD" id="cd05534">
    <property type="entry name" value="POLBc_zeta"/>
    <property type="match status" value="1"/>
</dbReference>
<dbReference type="Pfam" id="PF00136">
    <property type="entry name" value="DNA_pol_B"/>
    <property type="match status" value="1"/>
</dbReference>
<evidence type="ECO:0000256" key="11">
    <source>
        <dbReference type="ARBA" id="ARBA00023014"/>
    </source>
</evidence>
<accession>A0ABP0EN84</accession>
<evidence type="ECO:0000259" key="20">
    <source>
        <dbReference type="Pfam" id="PF24055"/>
    </source>
</evidence>
<evidence type="ECO:0000259" key="17">
    <source>
        <dbReference type="Pfam" id="PF00136"/>
    </source>
</evidence>
<dbReference type="Pfam" id="PF03104">
    <property type="entry name" value="DNA_pol_B_exo1"/>
    <property type="match status" value="1"/>
</dbReference>
<keyword evidence="15" id="KW-0863">Zinc-finger</keyword>
<feature type="domain" description="C4-type zinc-finger of DNA polymerase delta" evidence="19">
    <location>
        <begin position="1473"/>
        <end position="1554"/>
    </location>
</feature>
<keyword evidence="4 15" id="KW-0808">Transferase</keyword>
<evidence type="ECO:0000256" key="3">
    <source>
        <dbReference type="ARBA" id="ARBA00005755"/>
    </source>
</evidence>
<dbReference type="Gene3D" id="3.30.420.10">
    <property type="entry name" value="Ribonuclease H-like superfamily/Ribonuclease H"/>
    <property type="match status" value="1"/>
</dbReference>
<evidence type="ECO:0000313" key="21">
    <source>
        <dbReference type="EMBL" id="CAK7922411.1"/>
    </source>
</evidence>
<evidence type="ECO:0000256" key="6">
    <source>
        <dbReference type="ARBA" id="ARBA00022723"/>
    </source>
</evidence>
<dbReference type="Gene3D" id="1.10.132.60">
    <property type="entry name" value="DNA polymerase family B, C-terminal domain"/>
    <property type="match status" value="1"/>
</dbReference>
<feature type="domain" description="DNA-directed DNA polymerase family B multifunctional" evidence="17">
    <location>
        <begin position="983"/>
        <end position="1437"/>
    </location>
</feature>
<feature type="domain" description="DNA-directed DNA polymerase family B exonuclease" evidence="18">
    <location>
        <begin position="692"/>
        <end position="914"/>
    </location>
</feature>
<name>A0ABP0EN84_9ASCO</name>
<feature type="compositionally biased region" description="Acidic residues" evidence="16">
    <location>
        <begin position="117"/>
        <end position="137"/>
    </location>
</feature>
<dbReference type="Gene3D" id="3.30.342.10">
    <property type="entry name" value="DNA Polymerase, chain B, domain 1"/>
    <property type="match status" value="1"/>
</dbReference>
<dbReference type="CDD" id="cd05778">
    <property type="entry name" value="DNA_polB_zeta_exo"/>
    <property type="match status" value="1"/>
</dbReference>
<keyword evidence="7" id="KW-0227">DNA damage</keyword>
<evidence type="ECO:0000256" key="13">
    <source>
        <dbReference type="ARBA" id="ARBA00023242"/>
    </source>
</evidence>
<proteinExistence type="inferred from homology"/>
<keyword evidence="15" id="KW-0235">DNA replication</keyword>
<organism evidence="21 22">
    <name type="scientific">[Candida] anglica</name>
    <dbReference type="NCBI Taxonomy" id="148631"/>
    <lineage>
        <taxon>Eukaryota</taxon>
        <taxon>Fungi</taxon>
        <taxon>Dikarya</taxon>
        <taxon>Ascomycota</taxon>
        <taxon>Saccharomycotina</taxon>
        <taxon>Pichiomycetes</taxon>
        <taxon>Debaryomycetaceae</taxon>
        <taxon>Kurtzmaniella</taxon>
    </lineage>
</organism>
<feature type="domain" description="DNA polymerase delta/zeta catalytic subunit N-terminal" evidence="20">
    <location>
        <begin position="76"/>
        <end position="176"/>
    </location>
</feature>
<dbReference type="InterPro" id="IPR017964">
    <property type="entry name" value="DNA-dir_DNA_pol_B_CS"/>
</dbReference>
<gene>
    <name evidence="21" type="primary">REV3</name>
    <name evidence="21" type="ORF">CAAN4_H26412</name>
</gene>
<keyword evidence="6 15" id="KW-0479">Metal-binding</keyword>
<sequence>MKHGLKVQISDYDSYQETSSSLDQLSSQVSRVPIIRVYGSISIPIESNSDTHATSSSSVDQTSTHSHNILLHVHNYYPYLYVDCIEEKPDVIKLIQQLESCLRNNVGKRKRRKKVDDDDDHFESESEDGDGDGDDDDTCGRRKYIANVSICKGTPIYGFHVGYKPVYKISLLSPSYKTTLFRLIDEGIIPFGPRKQKRNVYESHIPYLLQFLVDFNLFGCSWMNISNCYWRTPILNKTYKSMDLDPLREYLSTRVHKKNVLSTLKYPRIGNSILEADIITDSILNRDLLSQQHLHDKLNVLESPEISSQVKNLSSLDHLFKDLAYQCKIRGSNLSLGSQIKTDVGLSTKWSNQQELDELLEYVTTRGTTGSKKHLETAEDYNVKYFENDIKYPTTFESIDIEKGMMSSGGIYSIERDLEKWEEFKEIEWDENDMVRNEESTKDELDNVVEKSEKVVEGVNDIGVEELQEDEEEGKAENKVSDNSKSIQRVDNEFESIIFSDSEEAGEVETQSSPIIEGDASLSDEPDHEFTVSQMDQDFLMEITQRPKRTHSDAFENLSECEASTPNTTLEPLSSNTFISIPPTEIRKQNIMKSFEMNGVLKVEYQDPHYDNEKDLPTKAFIFANKKISVPCITNESAPQVIIDNQSISKSVKETINNTAVRRTLFKSKIVNERESSWIYRRQPPSKQSILQWIKAEPKRKQKSEQKSQLERYTASNDFKFSYQSQKTTRKPDGYNFLTSFNLEIQTYTRSTSLPDPKKDAINMIFYHFDDPNRMYDSSEIKEKKRGTLVYLEPSVDHLSLTMEKFPNVEVFYCEKEMIIKLQGLVRYFDPDILCGYEINAASWGYIIERFRYEYDINLCFELSRCTYKSNGKVGDRWGYTHTSNIKISGRHMLNIWRTLRSELSLTNYSIENVAYHLLHQTVPRYSQLQLSSWFHSDNQPLMYSVINYFNNRLDISSKLLQVQETIPRNAEQSRLIGVDFYSNFYRGSQYKVESILCRLAKKENFLLNSPSKQQVHDMRSLECIPLVMEPESNFYKSPLIVLDFQSLYPSVMIAYNYCYSTLIGKLKGFDPSKRNGVGYLKHLPLPPGLVNLLQEDINVSPNGYMFVNSKVRKSVLAKMLEEILDIRINVKSVMKMFGNEDPELMKLYNSRQLALKLIANVTYGYTSATFSGRMPNSDISDAIVSTGRELLTQSIDIIESFTEWGAKVVYGDTDSLFVYLPGKTKEDAFTIGREMAEKITNMFPNPIKLKFEKVYHPCLLLSKKRYVGYSYEYESQKVPKFDAKGIETIRRDGIPAQQIIMERSLRMLFETQNLSLIKKYVMDQFHKVMINKVPVMDFCFAKEVRHGTYKNEKYLPPGAVLAKQKVSNDARSEPQYRERVPYLVIQDSHKQRIKDRCVSPEDFVASFQEDNQTYKLDDTYYITRVLIPPLERVFNLIGVDVKSWYKELPQIAYGMRDSSKAALGKFVRSYSCIRCSKKLNLKISEYLCSECLQDEIQTVSQLKYTIQENERDKIRVNSACKTCVNRGCGPLGSAIEEFSQRCENFNCKVYFEKLKVNNEKRKISLRNLKILEDW</sequence>
<evidence type="ECO:0000313" key="22">
    <source>
        <dbReference type="Proteomes" id="UP001497600"/>
    </source>
</evidence>
<dbReference type="InterPro" id="IPR006172">
    <property type="entry name" value="DNA-dir_DNA_pol_B"/>
</dbReference>
<dbReference type="InterPro" id="IPR023211">
    <property type="entry name" value="DNA_pol_palm_dom_sf"/>
</dbReference>
<dbReference type="Pfam" id="PF24055">
    <property type="entry name" value="POL3_N"/>
    <property type="match status" value="1"/>
</dbReference>
<evidence type="ECO:0000256" key="16">
    <source>
        <dbReference type="SAM" id="MobiDB-lite"/>
    </source>
</evidence>
<keyword evidence="15" id="KW-0004">4Fe-4S</keyword>
<keyword evidence="10 15" id="KW-0408">Iron</keyword>
<dbReference type="Gene3D" id="3.90.1600.10">
    <property type="entry name" value="Palm domain of DNA polymerase"/>
    <property type="match status" value="1"/>
</dbReference>
<evidence type="ECO:0000256" key="4">
    <source>
        <dbReference type="ARBA" id="ARBA00022679"/>
    </source>
</evidence>
<dbReference type="PRINTS" id="PR00106">
    <property type="entry name" value="DNAPOLB"/>
</dbReference>
<evidence type="ECO:0000256" key="9">
    <source>
        <dbReference type="ARBA" id="ARBA00022932"/>
    </source>
</evidence>
<dbReference type="PROSITE" id="PS00116">
    <property type="entry name" value="DNA_POLYMERASE_B"/>
    <property type="match status" value="1"/>
</dbReference>
<evidence type="ECO:0000256" key="2">
    <source>
        <dbReference type="ARBA" id="ARBA00004123"/>
    </source>
</evidence>
<dbReference type="InterPro" id="IPR012337">
    <property type="entry name" value="RNaseH-like_sf"/>
</dbReference>
<keyword evidence="11 15" id="KW-0411">Iron-sulfur</keyword>
<evidence type="ECO:0000256" key="10">
    <source>
        <dbReference type="ARBA" id="ARBA00023004"/>
    </source>
</evidence>
<dbReference type="InterPro" id="IPR042087">
    <property type="entry name" value="DNA_pol_B_thumb"/>
</dbReference>
<evidence type="ECO:0000259" key="18">
    <source>
        <dbReference type="Pfam" id="PF03104"/>
    </source>
</evidence>
<keyword evidence="22" id="KW-1185">Reference proteome</keyword>
<keyword evidence="9 15" id="KW-0239">DNA-directed DNA polymerase</keyword>
<comment type="subcellular location">
    <subcellularLocation>
        <location evidence="2 15">Nucleus</location>
    </subcellularLocation>
</comment>
<keyword evidence="15" id="KW-0238">DNA-binding</keyword>
<comment type="catalytic activity">
    <reaction evidence="14 15">
        <text>DNA(n) + a 2'-deoxyribonucleoside 5'-triphosphate = DNA(n+1) + diphosphate</text>
        <dbReference type="Rhea" id="RHEA:22508"/>
        <dbReference type="Rhea" id="RHEA-COMP:17339"/>
        <dbReference type="Rhea" id="RHEA-COMP:17340"/>
        <dbReference type="ChEBI" id="CHEBI:33019"/>
        <dbReference type="ChEBI" id="CHEBI:61560"/>
        <dbReference type="ChEBI" id="CHEBI:173112"/>
        <dbReference type="EC" id="2.7.7.7"/>
    </reaction>
</comment>
<keyword evidence="5 15" id="KW-0548">Nucleotidyltransferase</keyword>
<dbReference type="SMART" id="SM00486">
    <property type="entry name" value="POLBc"/>
    <property type="match status" value="1"/>
</dbReference>
<dbReference type="PANTHER" id="PTHR45812">
    <property type="entry name" value="DNA POLYMERASE ZETA CATALYTIC SUBUNIT"/>
    <property type="match status" value="1"/>
</dbReference>
<comment type="similarity">
    <text evidence="3 15">Belongs to the DNA polymerase type-B family.</text>
</comment>
<evidence type="ECO:0000256" key="12">
    <source>
        <dbReference type="ARBA" id="ARBA00023204"/>
    </source>
</evidence>
<dbReference type="Pfam" id="PF14260">
    <property type="entry name" value="zf-C4pol"/>
    <property type="match status" value="1"/>
</dbReference>
<dbReference type="Proteomes" id="UP001497600">
    <property type="component" value="Chromosome H"/>
</dbReference>
<evidence type="ECO:0000256" key="15">
    <source>
        <dbReference type="RuleBase" id="RU000442"/>
    </source>
</evidence>
<protein>
    <recommendedName>
        <fullName evidence="15">DNA polymerase</fullName>
        <ecNumber evidence="15">2.7.7.7</ecNumber>
    </recommendedName>
</protein>
<reference evidence="21 22" key="1">
    <citation type="submission" date="2024-01" db="EMBL/GenBank/DDBJ databases">
        <authorList>
            <consortium name="Genoscope - CEA"/>
            <person name="William W."/>
        </authorList>
    </citation>
    <scope>NUCLEOTIDE SEQUENCE [LARGE SCALE GENOMIC DNA]</scope>
    <source>
        <strain evidence="21 22">29B2s-10</strain>
    </source>
</reference>
<dbReference type="InterPro" id="IPR006133">
    <property type="entry name" value="DNA-dir_DNA_pol_B_exonuc"/>
</dbReference>
<evidence type="ECO:0000256" key="5">
    <source>
        <dbReference type="ARBA" id="ARBA00022695"/>
    </source>
</evidence>
<dbReference type="InterPro" id="IPR025687">
    <property type="entry name" value="Znf-C4pol"/>
</dbReference>
<dbReference type="Gene3D" id="1.10.287.690">
    <property type="entry name" value="Helix hairpin bin"/>
    <property type="match status" value="1"/>
</dbReference>
<dbReference type="InterPro" id="IPR036397">
    <property type="entry name" value="RNaseH_sf"/>
</dbReference>
<dbReference type="InterPro" id="IPR030559">
    <property type="entry name" value="PolZ_Rev3"/>
</dbReference>
<feature type="region of interest" description="Disordered" evidence="16">
    <location>
        <begin position="109"/>
        <end position="137"/>
    </location>
</feature>
<dbReference type="EC" id="2.7.7.7" evidence="15"/>
<dbReference type="SUPFAM" id="SSF53098">
    <property type="entry name" value="Ribonuclease H-like"/>
    <property type="match status" value="1"/>
</dbReference>
<keyword evidence="8 15" id="KW-0862">Zinc</keyword>
<comment type="cofactor">
    <cofactor evidence="1 15">
        <name>[4Fe-4S] cluster</name>
        <dbReference type="ChEBI" id="CHEBI:49883"/>
    </cofactor>
</comment>
<evidence type="ECO:0000256" key="1">
    <source>
        <dbReference type="ARBA" id="ARBA00001966"/>
    </source>
</evidence>
<evidence type="ECO:0000256" key="7">
    <source>
        <dbReference type="ARBA" id="ARBA00022763"/>
    </source>
</evidence>
<dbReference type="PANTHER" id="PTHR45812:SF1">
    <property type="entry name" value="DNA POLYMERASE ZETA CATALYTIC SUBUNIT"/>
    <property type="match status" value="1"/>
</dbReference>
<dbReference type="InterPro" id="IPR043502">
    <property type="entry name" value="DNA/RNA_pol_sf"/>
</dbReference>
<dbReference type="EMBL" id="OZ004260">
    <property type="protein sequence ID" value="CAK7922411.1"/>
    <property type="molecule type" value="Genomic_DNA"/>
</dbReference>
<dbReference type="SUPFAM" id="SSF56672">
    <property type="entry name" value="DNA/RNA polymerases"/>
    <property type="match status" value="1"/>
</dbReference>
<evidence type="ECO:0000256" key="8">
    <source>
        <dbReference type="ARBA" id="ARBA00022833"/>
    </source>
</evidence>
<dbReference type="InterPro" id="IPR006134">
    <property type="entry name" value="DNA-dir_DNA_pol_B_multi_dom"/>
</dbReference>
<evidence type="ECO:0000259" key="19">
    <source>
        <dbReference type="Pfam" id="PF14260"/>
    </source>
</evidence>
<keyword evidence="12" id="KW-0234">DNA repair</keyword>